<evidence type="ECO:0000259" key="13">
    <source>
        <dbReference type="Pfam" id="PF04452"/>
    </source>
</evidence>
<evidence type="ECO:0000256" key="9">
    <source>
        <dbReference type="ARBA" id="ARBA00022691"/>
    </source>
</evidence>
<proteinExistence type="inferred from homology"/>
<dbReference type="EMBL" id="NGKC01000009">
    <property type="protein sequence ID" value="RSU11200.1"/>
    <property type="molecule type" value="Genomic_DNA"/>
</dbReference>
<evidence type="ECO:0000256" key="7">
    <source>
        <dbReference type="ARBA" id="ARBA00022603"/>
    </source>
</evidence>
<dbReference type="InterPro" id="IPR029028">
    <property type="entry name" value="Alpha/beta_knot_MTases"/>
</dbReference>
<comment type="caution">
    <text evidence="15">The sequence shown here is derived from an EMBL/GenBank/DDBJ whole genome shotgun (WGS) entry which is preliminary data.</text>
</comment>
<evidence type="ECO:0000256" key="6">
    <source>
        <dbReference type="ARBA" id="ARBA00022552"/>
    </source>
</evidence>
<feature type="domain" description="Ribosomal RNA small subunit methyltransferase E methyltransferase" evidence="13">
    <location>
        <begin position="73"/>
        <end position="243"/>
    </location>
</feature>
<dbReference type="SUPFAM" id="SSF88697">
    <property type="entry name" value="PUA domain-like"/>
    <property type="match status" value="1"/>
</dbReference>
<name>A0A430AT20_9ENTE</name>
<dbReference type="InterPro" id="IPR029026">
    <property type="entry name" value="tRNA_m1G_MTases_N"/>
</dbReference>
<evidence type="ECO:0000256" key="11">
    <source>
        <dbReference type="ARBA" id="ARBA00047944"/>
    </source>
</evidence>
<keyword evidence="6 12" id="KW-0698">rRNA processing</keyword>
<evidence type="ECO:0000259" key="14">
    <source>
        <dbReference type="Pfam" id="PF20260"/>
    </source>
</evidence>
<accession>A0A430AT20</accession>
<evidence type="ECO:0000256" key="2">
    <source>
        <dbReference type="ARBA" id="ARBA00005528"/>
    </source>
</evidence>
<dbReference type="NCBIfam" id="NF008691">
    <property type="entry name" value="PRK11713.1-4"/>
    <property type="match status" value="1"/>
</dbReference>
<evidence type="ECO:0000313" key="16">
    <source>
        <dbReference type="Proteomes" id="UP000286773"/>
    </source>
</evidence>
<dbReference type="AlphaFoldDB" id="A0A430AT20"/>
<evidence type="ECO:0000256" key="4">
    <source>
        <dbReference type="ARBA" id="ARBA00013673"/>
    </source>
</evidence>
<dbReference type="RefSeq" id="WP_126813961.1">
    <property type="nucleotide sequence ID" value="NZ_NGKC01000009.1"/>
</dbReference>
<reference evidence="15 16" key="1">
    <citation type="submission" date="2017-05" db="EMBL/GenBank/DDBJ databases">
        <title>Vagococcus spp. assemblies.</title>
        <authorList>
            <person name="Gulvik C.A."/>
        </authorList>
    </citation>
    <scope>NUCLEOTIDE SEQUENCE [LARGE SCALE GENOMIC DNA]</scope>
    <source>
        <strain evidence="15 16">LMG 24798</strain>
    </source>
</reference>
<evidence type="ECO:0000313" key="15">
    <source>
        <dbReference type="EMBL" id="RSU11200.1"/>
    </source>
</evidence>
<organism evidence="15 16">
    <name type="scientific">Vagococcus acidifermentans</name>
    <dbReference type="NCBI Taxonomy" id="564710"/>
    <lineage>
        <taxon>Bacteria</taxon>
        <taxon>Bacillati</taxon>
        <taxon>Bacillota</taxon>
        <taxon>Bacilli</taxon>
        <taxon>Lactobacillales</taxon>
        <taxon>Enterococcaceae</taxon>
        <taxon>Vagococcus</taxon>
    </lineage>
</organism>
<dbReference type="GO" id="GO:0070042">
    <property type="term" value="F:rRNA (uridine-N3-)-methyltransferase activity"/>
    <property type="evidence" value="ECO:0007669"/>
    <property type="project" value="TreeGrafter"/>
</dbReference>
<dbReference type="PIRSF" id="PIRSF015601">
    <property type="entry name" value="MTase_slr0722"/>
    <property type="match status" value="1"/>
</dbReference>
<evidence type="ECO:0000256" key="10">
    <source>
        <dbReference type="ARBA" id="ARBA00025699"/>
    </source>
</evidence>
<dbReference type="InterPro" id="IPR046887">
    <property type="entry name" value="RsmE_PUA-like"/>
</dbReference>
<dbReference type="GO" id="GO:0070475">
    <property type="term" value="P:rRNA base methylation"/>
    <property type="evidence" value="ECO:0007669"/>
    <property type="project" value="TreeGrafter"/>
</dbReference>
<dbReference type="Pfam" id="PF20260">
    <property type="entry name" value="PUA_4"/>
    <property type="match status" value="1"/>
</dbReference>
<dbReference type="Pfam" id="PF04452">
    <property type="entry name" value="Methyltrans_RNA"/>
    <property type="match status" value="1"/>
</dbReference>
<keyword evidence="7 12" id="KW-0489">Methyltransferase</keyword>
<dbReference type="Proteomes" id="UP000286773">
    <property type="component" value="Unassembled WGS sequence"/>
</dbReference>
<keyword evidence="8 12" id="KW-0808">Transferase</keyword>
<comment type="similarity">
    <text evidence="2 12">Belongs to the RNA methyltransferase RsmE family.</text>
</comment>
<sequence length="254" mass="28188">MQRYFLTETYRENQVIEVAGEVFHHAVHVMRMTKGSTCYLVFSDGPVILAEVVAIGEDTVEFRAVSQLTEQTELPVAVTIACGFPKGDKLEWVAQKATELGAHHIIGFPAAASVVKWDDKKRRKKQQRLQKIAQEAAEQSHRTHIPKVSLLESLDGLLDSFTGYDVVLVAYEESAKQGELSQFAQAVRRLKPDSRVLAVFGPEGGLSPDEIKKMTSQQGLLCGLGPRILRAETAPLYVLSAISYHWELLAEQEA</sequence>
<keyword evidence="16" id="KW-1185">Reference proteome</keyword>
<comment type="function">
    <text evidence="10 12">Specifically methylates the N3 position of the uracil ring of uridine 1498 (m3U1498) in 16S rRNA. Acts on the fully assembled 30S ribosomal subunit.</text>
</comment>
<feature type="domain" description="Ribosomal RNA small subunit methyltransferase E PUA-like" evidence="14">
    <location>
        <begin position="20"/>
        <end position="63"/>
    </location>
</feature>
<dbReference type="Gene3D" id="3.40.1280.10">
    <property type="match status" value="1"/>
</dbReference>
<dbReference type="CDD" id="cd18084">
    <property type="entry name" value="RsmE-like"/>
    <property type="match status" value="1"/>
</dbReference>
<evidence type="ECO:0000256" key="3">
    <source>
        <dbReference type="ARBA" id="ARBA00012328"/>
    </source>
</evidence>
<keyword evidence="5 12" id="KW-0963">Cytoplasm</keyword>
<dbReference type="InterPro" id="IPR015947">
    <property type="entry name" value="PUA-like_sf"/>
</dbReference>
<comment type="catalytic activity">
    <reaction evidence="11 12">
        <text>uridine(1498) in 16S rRNA + S-adenosyl-L-methionine = N(3)-methyluridine(1498) in 16S rRNA + S-adenosyl-L-homocysteine + H(+)</text>
        <dbReference type="Rhea" id="RHEA:42920"/>
        <dbReference type="Rhea" id="RHEA-COMP:10283"/>
        <dbReference type="Rhea" id="RHEA-COMP:10284"/>
        <dbReference type="ChEBI" id="CHEBI:15378"/>
        <dbReference type="ChEBI" id="CHEBI:57856"/>
        <dbReference type="ChEBI" id="CHEBI:59789"/>
        <dbReference type="ChEBI" id="CHEBI:65315"/>
        <dbReference type="ChEBI" id="CHEBI:74502"/>
        <dbReference type="EC" id="2.1.1.193"/>
    </reaction>
</comment>
<protein>
    <recommendedName>
        <fullName evidence="4 12">Ribosomal RNA small subunit methyltransferase E</fullName>
        <ecNumber evidence="3 12">2.1.1.193</ecNumber>
    </recommendedName>
</protein>
<evidence type="ECO:0000256" key="5">
    <source>
        <dbReference type="ARBA" id="ARBA00022490"/>
    </source>
</evidence>
<comment type="subcellular location">
    <subcellularLocation>
        <location evidence="1 12">Cytoplasm</location>
    </subcellularLocation>
</comment>
<dbReference type="InterPro" id="IPR006700">
    <property type="entry name" value="RsmE"/>
</dbReference>
<dbReference type="EC" id="2.1.1.193" evidence="3 12"/>
<dbReference type="GO" id="GO:0005737">
    <property type="term" value="C:cytoplasm"/>
    <property type="evidence" value="ECO:0007669"/>
    <property type="project" value="UniProtKB-SubCell"/>
</dbReference>
<gene>
    <name evidence="15" type="ORF">CBF27_08870</name>
</gene>
<dbReference type="InterPro" id="IPR046886">
    <property type="entry name" value="RsmE_MTase_dom"/>
</dbReference>
<evidence type="ECO:0000256" key="8">
    <source>
        <dbReference type="ARBA" id="ARBA00022679"/>
    </source>
</evidence>
<evidence type="ECO:0000256" key="1">
    <source>
        <dbReference type="ARBA" id="ARBA00004496"/>
    </source>
</evidence>
<keyword evidence="9 12" id="KW-0949">S-adenosyl-L-methionine</keyword>
<evidence type="ECO:0000256" key="12">
    <source>
        <dbReference type="PIRNR" id="PIRNR015601"/>
    </source>
</evidence>
<dbReference type="OrthoDB" id="9815641at2"/>
<dbReference type="SUPFAM" id="SSF75217">
    <property type="entry name" value="alpha/beta knot"/>
    <property type="match status" value="1"/>
</dbReference>
<dbReference type="PANTHER" id="PTHR30027">
    <property type="entry name" value="RIBOSOMAL RNA SMALL SUBUNIT METHYLTRANSFERASE E"/>
    <property type="match status" value="1"/>
</dbReference>
<dbReference type="PANTHER" id="PTHR30027:SF3">
    <property type="entry name" value="16S RRNA (URACIL(1498)-N(3))-METHYLTRANSFERASE"/>
    <property type="match status" value="1"/>
</dbReference>
<dbReference type="NCBIfam" id="TIGR00046">
    <property type="entry name" value="RsmE family RNA methyltransferase"/>
    <property type="match status" value="1"/>
</dbReference>